<protein>
    <submittedName>
        <fullName evidence="2">Uncharacterized protein</fullName>
    </submittedName>
</protein>
<dbReference type="RefSeq" id="WP_187021992.1">
    <property type="nucleotide sequence ID" value="NZ_JACOPB010000005.1"/>
</dbReference>
<dbReference type="EMBL" id="JACOPB010000005">
    <property type="protein sequence ID" value="MBC5708860.1"/>
    <property type="molecule type" value="Genomic_DNA"/>
</dbReference>
<proteinExistence type="predicted"/>
<keyword evidence="3" id="KW-1185">Reference proteome</keyword>
<evidence type="ECO:0000313" key="3">
    <source>
        <dbReference type="Proteomes" id="UP000634672"/>
    </source>
</evidence>
<reference evidence="2 3" key="1">
    <citation type="submission" date="2020-08" db="EMBL/GenBank/DDBJ databases">
        <title>Genome public.</title>
        <authorList>
            <person name="Liu C."/>
            <person name="Sun Q."/>
        </authorList>
    </citation>
    <scope>NUCLEOTIDE SEQUENCE [LARGE SCALE GENOMIC DNA]</scope>
    <source>
        <strain evidence="2 3">NSJ-66</strain>
    </source>
</reference>
<keyword evidence="1" id="KW-0812">Transmembrane</keyword>
<evidence type="ECO:0000313" key="2">
    <source>
        <dbReference type="EMBL" id="MBC5708860.1"/>
    </source>
</evidence>
<sequence>MEIVDKESERIAAEQTPEGRKKKLIKQVVLGIAVVVFLAYVYLDSHHPAFIGTPHPVIVAGFTIEPGKTTVQELSSAGFQLSAYDKRGTGIRIYNLLDELDAKSYYMNMDLTKDDKKYAKIEIVNESSSSKMALECKVRSVMVFNSDTDAEQSSIDGVSGADISIDALTKAAGEPKSSRTDDGETTVIWKKGYYSMKFVIKEDGSGYHYESRYEKD</sequence>
<name>A0ABR7H6N3_9FIRM</name>
<gene>
    <name evidence="2" type="ORF">H8S75_12950</name>
</gene>
<organism evidence="2 3">
    <name type="scientific">Hungatella hominis</name>
    <dbReference type="NCBI Taxonomy" id="2763050"/>
    <lineage>
        <taxon>Bacteria</taxon>
        <taxon>Bacillati</taxon>
        <taxon>Bacillota</taxon>
        <taxon>Clostridia</taxon>
        <taxon>Lachnospirales</taxon>
        <taxon>Lachnospiraceae</taxon>
        <taxon>Hungatella</taxon>
    </lineage>
</organism>
<evidence type="ECO:0000256" key="1">
    <source>
        <dbReference type="SAM" id="Phobius"/>
    </source>
</evidence>
<keyword evidence="1" id="KW-1133">Transmembrane helix</keyword>
<feature type="transmembrane region" description="Helical" evidence="1">
    <location>
        <begin position="24"/>
        <end position="43"/>
    </location>
</feature>
<comment type="caution">
    <text evidence="2">The sequence shown here is derived from an EMBL/GenBank/DDBJ whole genome shotgun (WGS) entry which is preliminary data.</text>
</comment>
<keyword evidence="1" id="KW-0472">Membrane</keyword>
<accession>A0ABR7H6N3</accession>
<dbReference type="Proteomes" id="UP000634672">
    <property type="component" value="Unassembled WGS sequence"/>
</dbReference>